<dbReference type="Proteomes" id="UP001142055">
    <property type="component" value="Chromosome 1"/>
</dbReference>
<reference evidence="1" key="1">
    <citation type="submission" date="2022-12" db="EMBL/GenBank/DDBJ databases">
        <title>Genome assemblies of Blomia tropicalis.</title>
        <authorList>
            <person name="Cui Y."/>
        </authorList>
    </citation>
    <scope>NUCLEOTIDE SEQUENCE</scope>
    <source>
        <tissue evidence="1">Adult mites</tissue>
    </source>
</reference>
<dbReference type="AlphaFoldDB" id="A0A9Q0RPH7"/>
<keyword evidence="2" id="KW-1185">Reference proteome</keyword>
<protein>
    <submittedName>
        <fullName evidence="1">Uncharacterized protein</fullName>
    </submittedName>
</protein>
<accession>A0A9Q0RPH7</accession>
<comment type="caution">
    <text evidence="1">The sequence shown here is derived from an EMBL/GenBank/DDBJ whole genome shotgun (WGS) entry which is preliminary data.</text>
</comment>
<gene>
    <name evidence="1" type="ORF">RDWZM_000359</name>
</gene>
<evidence type="ECO:0000313" key="1">
    <source>
        <dbReference type="EMBL" id="KAJ6221814.1"/>
    </source>
</evidence>
<dbReference type="EMBL" id="JAPWDV010000001">
    <property type="protein sequence ID" value="KAJ6221814.1"/>
    <property type="molecule type" value="Genomic_DNA"/>
</dbReference>
<organism evidence="1 2">
    <name type="scientific">Blomia tropicalis</name>
    <name type="common">Mite</name>
    <dbReference type="NCBI Taxonomy" id="40697"/>
    <lineage>
        <taxon>Eukaryota</taxon>
        <taxon>Metazoa</taxon>
        <taxon>Ecdysozoa</taxon>
        <taxon>Arthropoda</taxon>
        <taxon>Chelicerata</taxon>
        <taxon>Arachnida</taxon>
        <taxon>Acari</taxon>
        <taxon>Acariformes</taxon>
        <taxon>Sarcoptiformes</taxon>
        <taxon>Astigmata</taxon>
        <taxon>Glycyphagoidea</taxon>
        <taxon>Echimyopodidae</taxon>
        <taxon>Blomia</taxon>
    </lineage>
</organism>
<name>A0A9Q0RPH7_BLOTA</name>
<proteinExistence type="predicted"/>
<evidence type="ECO:0000313" key="2">
    <source>
        <dbReference type="Proteomes" id="UP001142055"/>
    </source>
</evidence>
<sequence length="67" mass="7759">MSDLIQFDPAIERKPPLVINSMFAFQPTKRLDLVNMNLSNILNADHFARTVVLMYNPKESNVRKNQI</sequence>